<comment type="caution">
    <text evidence="1">The sequence shown here is derived from an EMBL/GenBank/DDBJ whole genome shotgun (WGS) entry which is preliminary data.</text>
</comment>
<gene>
    <name evidence="1" type="ORF">H8K36_05465</name>
</gene>
<dbReference type="AlphaFoldDB" id="A0A923KKI0"/>
<dbReference type="EMBL" id="JACOFZ010000001">
    <property type="protein sequence ID" value="MBC3880815.1"/>
    <property type="molecule type" value="Genomic_DNA"/>
</dbReference>
<dbReference type="RefSeq" id="WP_186914710.1">
    <property type="nucleotide sequence ID" value="NZ_JACOFZ010000001.1"/>
</dbReference>
<organism evidence="1 2">
    <name type="scientific">Undibacterium nitidum</name>
    <dbReference type="NCBI Taxonomy" id="2762298"/>
    <lineage>
        <taxon>Bacteria</taxon>
        <taxon>Pseudomonadati</taxon>
        <taxon>Pseudomonadota</taxon>
        <taxon>Betaproteobacteria</taxon>
        <taxon>Burkholderiales</taxon>
        <taxon>Oxalobacteraceae</taxon>
        <taxon>Undibacterium</taxon>
    </lineage>
</organism>
<protein>
    <submittedName>
        <fullName evidence="1">Uncharacterized protein</fullName>
    </submittedName>
</protein>
<dbReference type="Proteomes" id="UP000627446">
    <property type="component" value="Unassembled WGS sequence"/>
</dbReference>
<name>A0A923KKI0_9BURK</name>
<evidence type="ECO:0000313" key="1">
    <source>
        <dbReference type="EMBL" id="MBC3880815.1"/>
    </source>
</evidence>
<sequence length="116" mass="13169">MFGKKLSKQLLLVWTLVLAFAVTNVQAMQMDRPFPEGIKRGKMSTTALAEIVIDGKLKLLSVALRIYNEDNLIVTSGTLDVRNIVVYYLENDFGEVQRIWILTAEEAKRPFPPRSN</sequence>
<accession>A0A923KKI0</accession>
<proteinExistence type="predicted"/>
<evidence type="ECO:0000313" key="2">
    <source>
        <dbReference type="Proteomes" id="UP000627446"/>
    </source>
</evidence>
<keyword evidence="2" id="KW-1185">Reference proteome</keyword>
<reference evidence="1" key="1">
    <citation type="submission" date="2020-08" db="EMBL/GenBank/DDBJ databases">
        <title>Novel species isolated from subtropical streams in China.</title>
        <authorList>
            <person name="Lu H."/>
        </authorList>
    </citation>
    <scope>NUCLEOTIDE SEQUENCE</scope>
    <source>
        <strain evidence="1">LX22W</strain>
    </source>
</reference>